<dbReference type="PANTHER" id="PTHR22916:SF3">
    <property type="entry name" value="UDP-GLCNAC:BETAGAL BETA-1,3-N-ACETYLGLUCOSAMINYLTRANSFERASE-LIKE PROTEIN 1"/>
    <property type="match status" value="1"/>
</dbReference>
<dbReference type="SUPFAM" id="SSF53448">
    <property type="entry name" value="Nucleotide-diphospho-sugar transferases"/>
    <property type="match status" value="1"/>
</dbReference>
<dbReference type="HOGENOM" id="CLU_025996_0_0_0"/>
<proteinExistence type="predicted"/>
<dbReference type="Proteomes" id="UP000007039">
    <property type="component" value="Chromosome"/>
</dbReference>
<dbReference type="Gene3D" id="3.90.550.10">
    <property type="entry name" value="Spore Coat Polysaccharide Biosynthesis Protein SpsA, Chain A"/>
    <property type="match status" value="1"/>
</dbReference>
<name>E4TFR7_CALNY</name>
<dbReference type="AlphaFoldDB" id="E4TFR7"/>
<dbReference type="STRING" id="768670.Calni_0623"/>
<evidence type="ECO:0000313" key="3">
    <source>
        <dbReference type="Proteomes" id="UP000007039"/>
    </source>
</evidence>
<dbReference type="InterPro" id="IPR029044">
    <property type="entry name" value="Nucleotide-diphossugar_trans"/>
</dbReference>
<dbReference type="PANTHER" id="PTHR22916">
    <property type="entry name" value="GLYCOSYLTRANSFERASE"/>
    <property type="match status" value="1"/>
</dbReference>
<dbReference type="CDD" id="cd00761">
    <property type="entry name" value="Glyco_tranf_GTA_type"/>
    <property type="match status" value="1"/>
</dbReference>
<dbReference type="Pfam" id="PF00535">
    <property type="entry name" value="Glycos_transf_2"/>
    <property type="match status" value="1"/>
</dbReference>
<dbReference type="CAZy" id="GT2">
    <property type="family name" value="Glycosyltransferase Family 2"/>
</dbReference>
<evidence type="ECO:0000259" key="1">
    <source>
        <dbReference type="Pfam" id="PF00535"/>
    </source>
</evidence>
<gene>
    <name evidence="2" type="ordered locus">Calni_0623</name>
</gene>
<dbReference type="GO" id="GO:0016758">
    <property type="term" value="F:hexosyltransferase activity"/>
    <property type="evidence" value="ECO:0007669"/>
    <property type="project" value="UniProtKB-ARBA"/>
</dbReference>
<dbReference type="OrthoDB" id="5291101at2"/>
<dbReference type="EMBL" id="CP002347">
    <property type="protein sequence ID" value="ADR18535.1"/>
    <property type="molecule type" value="Genomic_DNA"/>
</dbReference>
<dbReference type="InterPro" id="IPR001173">
    <property type="entry name" value="Glyco_trans_2-like"/>
</dbReference>
<sequence>MFFSVVIPVYNRSDLLKNAIESVLLQTYKNYEIIVVDDGSSIDTFKAVRPYLSKINYIKISENKGVSFARNVGIENSNYDFIAFLDSDDIWLPNKLKLQKDFMEKNCFLICHTDEFWFKNGRFVNQGRKHEKYGGEIFSKILDFCRISPSSVVVHKDIFKHVGLFDVGLPVCEDYDMWLRIALHYSIGYLPIKTIIKVAHDGHQLSLNTPYMEYYRLLSLSKLLKFNFLNETLKKSAIIELERKFRIVLDGLKKKNI</sequence>
<keyword evidence="3" id="KW-1185">Reference proteome</keyword>
<dbReference type="RefSeq" id="WP_013450748.1">
    <property type="nucleotide sequence ID" value="NC_014758.1"/>
</dbReference>
<protein>
    <submittedName>
        <fullName evidence="2">Glycosyl transferase family 2</fullName>
    </submittedName>
</protein>
<reference key="1">
    <citation type="submission" date="2010-11" db="EMBL/GenBank/DDBJ databases">
        <title>The complete genome of chromosome of Calditerrivibrio nitroreducens DSM 19672.</title>
        <authorList>
            <consortium name="US DOE Joint Genome Institute (JGI-PGF)"/>
            <person name="Lucas S."/>
            <person name="Copeland A."/>
            <person name="Lapidus A."/>
            <person name="Bruce D."/>
            <person name="Goodwin L."/>
            <person name="Pitluck S."/>
            <person name="Kyrpides N."/>
            <person name="Mavromatis K."/>
            <person name="Ivanova N."/>
            <person name="Mikhailova N."/>
            <person name="Zeytun A."/>
            <person name="Brettin T."/>
            <person name="Detter J.C."/>
            <person name="Tapia R."/>
            <person name="Han C."/>
            <person name="Land M."/>
            <person name="Hauser L."/>
            <person name="Markowitz V."/>
            <person name="Cheng J.-F."/>
            <person name="Hugenholtz P."/>
            <person name="Woyke T."/>
            <person name="Wu D."/>
            <person name="Spring S."/>
            <person name="Schroeder M."/>
            <person name="Brambilla E."/>
            <person name="Klenk H.-P."/>
            <person name="Eisen J.A."/>
        </authorList>
    </citation>
    <scope>NUCLEOTIDE SEQUENCE [LARGE SCALE GENOMIC DNA]</scope>
    <source>
        <strain>DSM 19672</strain>
    </source>
</reference>
<dbReference type="KEGG" id="cni:Calni_0623"/>
<evidence type="ECO:0000313" key="2">
    <source>
        <dbReference type="EMBL" id="ADR18535.1"/>
    </source>
</evidence>
<organism evidence="2 3">
    <name type="scientific">Calditerrivibrio nitroreducens (strain DSM 19672 / NBRC 101217 / Yu37-1)</name>
    <dbReference type="NCBI Taxonomy" id="768670"/>
    <lineage>
        <taxon>Bacteria</taxon>
        <taxon>Pseudomonadati</taxon>
        <taxon>Deferribacterota</taxon>
        <taxon>Deferribacteres</taxon>
        <taxon>Deferribacterales</taxon>
        <taxon>Calditerrivibrionaceae</taxon>
    </lineage>
</organism>
<dbReference type="eggNOG" id="COG1216">
    <property type="taxonomic scope" value="Bacteria"/>
</dbReference>
<keyword evidence="2" id="KW-0808">Transferase</keyword>
<reference evidence="2 3" key="2">
    <citation type="journal article" date="2011" name="Stand. Genomic Sci.">
        <title>Complete genome sequence of Calditerrivibrio nitroreducens type strain (Yu37-1).</title>
        <authorList>
            <person name="Pitluck S."/>
            <person name="Sikorski J."/>
            <person name="Zeytun A."/>
            <person name="Lapidus A."/>
            <person name="Nolan M."/>
            <person name="Lucas S."/>
            <person name="Hammon N."/>
            <person name="Deshpande S."/>
            <person name="Cheng J.F."/>
            <person name="Tapia R."/>
            <person name="Han C."/>
            <person name="Goodwin L."/>
            <person name="Liolios K."/>
            <person name="Pagani I."/>
            <person name="Ivanova N."/>
            <person name="Mavromatis K."/>
            <person name="Pati A."/>
            <person name="Chen A."/>
            <person name="Palaniappan K."/>
            <person name="Hauser L."/>
            <person name="Chang Y.J."/>
            <person name="Jeffries C.D."/>
            <person name="Detter J.C."/>
            <person name="Brambilla E."/>
            <person name="Djao O.D."/>
            <person name="Rohde M."/>
            <person name="Spring S."/>
            <person name="Goker M."/>
            <person name="Woyke T."/>
            <person name="Bristow J."/>
            <person name="Eisen J.A."/>
            <person name="Markowitz V."/>
            <person name="Hugenholtz P."/>
            <person name="Kyrpides N.C."/>
            <person name="Klenk H.P."/>
            <person name="Land M."/>
        </authorList>
    </citation>
    <scope>NUCLEOTIDE SEQUENCE [LARGE SCALE GENOMIC DNA]</scope>
    <source>
        <strain evidence="3">DSM 19672 / NBRC 101217 / Yu37-1</strain>
    </source>
</reference>
<feature type="domain" description="Glycosyltransferase 2-like" evidence="1">
    <location>
        <begin position="4"/>
        <end position="115"/>
    </location>
</feature>
<accession>E4TFR7</accession>